<feature type="domain" description="C2H2-type" evidence="7">
    <location>
        <begin position="1291"/>
        <end position="1319"/>
    </location>
</feature>
<dbReference type="PANTHER" id="PTHR24379:SF127">
    <property type="entry name" value="BLOODY FINGERS-RELATED"/>
    <property type="match status" value="1"/>
</dbReference>
<feature type="region of interest" description="Disordered" evidence="6">
    <location>
        <begin position="188"/>
        <end position="234"/>
    </location>
</feature>
<feature type="compositionally biased region" description="Low complexity" evidence="6">
    <location>
        <begin position="218"/>
        <end position="228"/>
    </location>
</feature>
<evidence type="ECO:0000313" key="9">
    <source>
        <dbReference type="Proteomes" id="UP000095300"/>
    </source>
</evidence>
<dbReference type="GO" id="GO:0000981">
    <property type="term" value="F:DNA-binding transcription factor activity, RNA polymerase II-specific"/>
    <property type="evidence" value="ECO:0007669"/>
    <property type="project" value="TreeGrafter"/>
</dbReference>
<feature type="domain" description="C2H2-type" evidence="7">
    <location>
        <begin position="1193"/>
        <end position="1221"/>
    </location>
</feature>
<sequence length="1522" mass="176621">MLKHSPPSDYCRLCVKSCHDYQHSLYDETGQANANHDLVGKYFTNTVSLLSDTPNDFQIYLQCFQMLNMEWERRLQYMCGKCWQHIWKFHQFQESIIEAQKGRHLHIEEAKAVQEVKIETELNINQQKVQLDLPMTKGPGTSTEDLIVPTVLSFDIKAEEPLDLNSDHEGMSSQNGQDHLTDEELSPMMSSRKENASLQNGKDDESNEDYSSSDDKPLSSLSQTNISSSKHKVSDTKRSVEEFDELVALWRNSLECDICHHLVASYSQLKEHFSKSHASEICYLMCCQLRLDSRYDILQHIDYHNAPQHLKCEVCCKAYRWVRTLRTHIKTIHIRKGGDKNAQDSSEKLEGKYRCYKCSKDFASEKHLERHIQNVHKPKILECKFCEKSFRRPEVLREHLARHTGVKTYACSACPKAFNWRSSYLAHMKKNHPQEWQKMRNEEAQREPKCGYWREIRGDSVIYICIYCFKEYNKQISVYRHSRVCLESDRPMEPTKGIRIETRGASEVYVCIYCETEYEMRRSIYHHLNQCQKKDGSVAKKASTIAESPALAAKVVIESELKNEGSLAEKASTISESPVPAEEVDIKPELNTSQLEEQLEWHNAKGLSASTKNVTKPKALTFDIKTEESDEEMSDMSSRNDNNAVVSNEDFSSSQVATPLSSLSHTNLGSSDKTVVATKRSAEEFDELVALWRSSLECDICHQLVASYSQLKEHFSKYHASEGCYLMCCQLRLATRFDIDRHIRYHNAPQQLKCEACCKAFRLAKHLGNHKRTVHTSKGGDKNAKNKDIETLQRKYRCSKCSKDFATGNQLNKHNQNVHKPKTLECNFCEKSFMRPAALRYHMASHKGEKTHACPFCPKAFTWPSDFSLHMNKFHLQEWKQMQKEEAQRKPKCGYWRETRGGSMVFVCIYCFKEYDNRHSMYYHSKQCQIYGTPVEPKMGFRLETRGKSKVHVCIYCAKEFEKLHSMYLHLKQCHRDGGSLMEEQASMICEPLTSAEKVEIEPELNTKQQEVQLECDNAKELSANNENLIKPKALTFDIKSEEPLDLNSDYEGMSPQHLEQLTDDEMSLLSYMSSSRNESSYLKNDDLSNEACDSNDDLPLSSLNPTKFCSSDKEVPAAKKSVEEFDELVVSWRSSLKCEICLQLVPNYSQLRDHFGKSHASVKCYLMCCQLRLETRNDIENHIHYHNAPQQLKCEACCKAYRLEEDIRVHKRKVHTSKGGDQNDDDSDKLQGKYRCRKCLKDFATNRHLNKHNRDVHEPKTFACNLCEKSFRRPGALRDHLATHKGEKRHLCSFCPKAFIRRSVFSLHMRKSHLQEWMKMQNEMGKSQERKKMQNEEAQKLPKCGYRRETRGESMVFVCIYCFNESDTRHSAYYHAKRCPKYDRPAQPKKGYRLESRGKSQVHVCIYCAREFEKRHSMYQHLNQCHKNVDSLGEKQAAAMTAELPVPAEKVQIKPELNKNQQEVKQEWHTATRTNVKTEQFSANTNGLENKIKDDEMPTEFEVNTWESEEFIESNEEFIEL</sequence>
<dbReference type="GO" id="GO:0008270">
    <property type="term" value="F:zinc ion binding"/>
    <property type="evidence" value="ECO:0007669"/>
    <property type="project" value="UniProtKB-KW"/>
</dbReference>
<dbReference type="Gene3D" id="3.30.160.60">
    <property type="entry name" value="Classic Zinc Finger"/>
    <property type="match status" value="8"/>
</dbReference>
<keyword evidence="4" id="KW-0862">Zinc</keyword>
<keyword evidence="9" id="KW-1185">Reference proteome</keyword>
<feature type="domain" description="C2H2-type" evidence="7">
    <location>
        <begin position="1235"/>
        <end position="1263"/>
    </location>
</feature>
<dbReference type="PANTHER" id="PTHR24379">
    <property type="entry name" value="KRAB AND ZINC FINGER DOMAIN-CONTAINING"/>
    <property type="match status" value="1"/>
</dbReference>
<dbReference type="PROSITE" id="PS50157">
    <property type="entry name" value="ZINC_FINGER_C2H2_2"/>
    <property type="match status" value="12"/>
</dbReference>
<accession>A0A1I8PDP3</accession>
<dbReference type="STRING" id="35570.A0A1I8PDP3"/>
<feature type="domain" description="C2H2-type" evidence="7">
    <location>
        <begin position="310"/>
        <end position="338"/>
    </location>
</feature>
<dbReference type="VEuPathDB" id="VectorBase:SCAU007097"/>
<feature type="domain" description="C2H2-type" evidence="7">
    <location>
        <begin position="852"/>
        <end position="880"/>
    </location>
</feature>
<keyword evidence="1" id="KW-0479">Metal-binding</keyword>
<feature type="domain" description="C2H2-type" evidence="7">
    <location>
        <begin position="824"/>
        <end position="851"/>
    </location>
</feature>
<keyword evidence="3 5" id="KW-0863">Zinc-finger</keyword>
<feature type="region of interest" description="Disordered" evidence="6">
    <location>
        <begin position="626"/>
        <end position="651"/>
    </location>
</feature>
<feature type="domain" description="C2H2-type" evidence="7">
    <location>
        <begin position="381"/>
        <end position="408"/>
    </location>
</feature>
<dbReference type="InterPro" id="IPR013087">
    <property type="entry name" value="Znf_C2H2_type"/>
</dbReference>
<evidence type="ECO:0000256" key="6">
    <source>
        <dbReference type="SAM" id="MobiDB-lite"/>
    </source>
</evidence>
<reference evidence="8" key="1">
    <citation type="submission" date="2020-05" db="UniProtKB">
        <authorList>
            <consortium name="EnsemblMetazoa"/>
        </authorList>
    </citation>
    <scope>IDENTIFICATION</scope>
    <source>
        <strain evidence="8">USDA</strain>
    </source>
</reference>
<dbReference type="PROSITE" id="PS00028">
    <property type="entry name" value="ZINC_FINGER_C2H2_1"/>
    <property type="match status" value="17"/>
</dbReference>
<name>A0A1I8PDP3_STOCA</name>
<evidence type="ECO:0000256" key="2">
    <source>
        <dbReference type="ARBA" id="ARBA00022737"/>
    </source>
</evidence>
<dbReference type="InterPro" id="IPR012934">
    <property type="entry name" value="Znf_AD"/>
</dbReference>
<dbReference type="InterPro" id="IPR036236">
    <property type="entry name" value="Znf_C2H2_sf"/>
</dbReference>
<gene>
    <name evidence="8" type="primary">106084690</name>
</gene>
<keyword evidence="2" id="KW-0677">Repeat</keyword>
<feature type="compositionally biased region" description="Polar residues" evidence="6">
    <location>
        <begin position="639"/>
        <end position="651"/>
    </location>
</feature>
<proteinExistence type="predicted"/>
<dbReference type="SMART" id="SM00355">
    <property type="entry name" value="ZnF_C2H2"/>
    <property type="match status" value="21"/>
</dbReference>
<feature type="domain" description="C2H2-type" evidence="7">
    <location>
        <begin position="353"/>
        <end position="376"/>
    </location>
</feature>
<evidence type="ECO:0000256" key="1">
    <source>
        <dbReference type="ARBA" id="ARBA00022723"/>
    </source>
</evidence>
<dbReference type="Proteomes" id="UP000095300">
    <property type="component" value="Unassembled WGS sequence"/>
</dbReference>
<evidence type="ECO:0000313" key="8">
    <source>
        <dbReference type="EnsemblMetazoa" id="SCAU007097-PA"/>
    </source>
</evidence>
<dbReference type="GO" id="GO:0005634">
    <property type="term" value="C:nucleus"/>
    <property type="evidence" value="ECO:0007669"/>
    <property type="project" value="InterPro"/>
</dbReference>
<evidence type="ECO:0000256" key="5">
    <source>
        <dbReference type="PROSITE-ProRule" id="PRU00042"/>
    </source>
</evidence>
<organism evidence="8 9">
    <name type="scientific">Stomoxys calcitrans</name>
    <name type="common">Stable fly</name>
    <name type="synonym">Conops calcitrans</name>
    <dbReference type="NCBI Taxonomy" id="35570"/>
    <lineage>
        <taxon>Eukaryota</taxon>
        <taxon>Metazoa</taxon>
        <taxon>Ecdysozoa</taxon>
        <taxon>Arthropoda</taxon>
        <taxon>Hexapoda</taxon>
        <taxon>Insecta</taxon>
        <taxon>Pterygota</taxon>
        <taxon>Neoptera</taxon>
        <taxon>Endopterygota</taxon>
        <taxon>Diptera</taxon>
        <taxon>Brachycera</taxon>
        <taxon>Muscomorpha</taxon>
        <taxon>Muscoidea</taxon>
        <taxon>Muscidae</taxon>
        <taxon>Stomoxys</taxon>
    </lineage>
</organism>
<dbReference type="SMART" id="SM00868">
    <property type="entry name" value="zf-AD"/>
    <property type="match status" value="1"/>
</dbReference>
<dbReference type="GO" id="GO:0000977">
    <property type="term" value="F:RNA polymerase II transcription regulatory region sequence-specific DNA binding"/>
    <property type="evidence" value="ECO:0007669"/>
    <property type="project" value="TreeGrafter"/>
</dbReference>
<evidence type="ECO:0000259" key="7">
    <source>
        <dbReference type="PROSITE" id="PS50157"/>
    </source>
</evidence>
<dbReference type="Pfam" id="PF00096">
    <property type="entry name" value="zf-C2H2"/>
    <property type="match status" value="4"/>
</dbReference>
<evidence type="ECO:0000256" key="3">
    <source>
        <dbReference type="ARBA" id="ARBA00022771"/>
    </source>
</evidence>
<dbReference type="FunFam" id="3.30.160.60:FF:000100">
    <property type="entry name" value="Zinc finger 45-like"/>
    <property type="match status" value="1"/>
</dbReference>
<dbReference type="OrthoDB" id="3863715at2759"/>
<feature type="domain" description="C2H2-type" evidence="7">
    <location>
        <begin position="752"/>
        <end position="780"/>
    </location>
</feature>
<feature type="domain" description="C2H2-type" evidence="7">
    <location>
        <begin position="1263"/>
        <end position="1290"/>
    </location>
</feature>
<dbReference type="EnsemblMetazoa" id="SCAU007097-RA">
    <property type="protein sequence ID" value="SCAU007097-PA"/>
    <property type="gene ID" value="SCAU007097"/>
</dbReference>
<evidence type="ECO:0000256" key="4">
    <source>
        <dbReference type="ARBA" id="ARBA00022833"/>
    </source>
</evidence>
<dbReference type="Gene3D" id="3.40.1800.20">
    <property type="match status" value="1"/>
</dbReference>
<feature type="domain" description="C2H2-type" evidence="7">
    <location>
        <begin position="796"/>
        <end position="824"/>
    </location>
</feature>
<feature type="domain" description="C2H2-type" evidence="7">
    <location>
        <begin position="409"/>
        <end position="437"/>
    </location>
</feature>
<dbReference type="SUPFAM" id="SSF57667">
    <property type="entry name" value="beta-beta-alpha zinc fingers"/>
    <property type="match status" value="5"/>
</dbReference>
<protein>
    <recommendedName>
        <fullName evidence="7">C2H2-type domain-containing protein</fullName>
    </recommendedName>
</protein>